<organism evidence="2 3">
    <name type="scientific">Thamnophis sirtalis</name>
    <dbReference type="NCBI Taxonomy" id="35019"/>
    <lineage>
        <taxon>Eukaryota</taxon>
        <taxon>Metazoa</taxon>
        <taxon>Chordata</taxon>
        <taxon>Craniata</taxon>
        <taxon>Vertebrata</taxon>
        <taxon>Euteleostomi</taxon>
        <taxon>Lepidosauria</taxon>
        <taxon>Squamata</taxon>
        <taxon>Bifurcata</taxon>
        <taxon>Unidentata</taxon>
        <taxon>Episquamata</taxon>
        <taxon>Toxicofera</taxon>
        <taxon>Serpentes</taxon>
        <taxon>Colubroidea</taxon>
        <taxon>Colubridae</taxon>
        <taxon>Natricinae</taxon>
        <taxon>Thamnophis</taxon>
    </lineage>
</organism>
<dbReference type="PANTHER" id="PTHR45728:SF5">
    <property type="entry name" value="ACETYL-COA CARBOXYLASE 1"/>
    <property type="match status" value="1"/>
</dbReference>
<dbReference type="KEGG" id="tsr:106555316"/>
<gene>
    <name evidence="3" type="primary">LOC106555316</name>
</gene>
<reference evidence="3" key="1">
    <citation type="submission" date="2025-08" db="UniProtKB">
        <authorList>
            <consortium name="RefSeq"/>
        </authorList>
    </citation>
    <scope>IDENTIFICATION</scope>
    <source>
        <tissue evidence="3">Skeletal muscle</tissue>
    </source>
</reference>
<accession>A0A6I9Z1A1</accession>
<feature type="domain" description="Acetyl-CoA carboxylase central" evidence="1">
    <location>
        <begin position="13"/>
        <end position="239"/>
    </location>
</feature>
<dbReference type="AlphaFoldDB" id="A0A6I9Z1A1"/>
<name>A0A6I9Z1A1_9SAUR</name>
<dbReference type="InterPro" id="IPR013537">
    <property type="entry name" value="AcCoA_COase_cen"/>
</dbReference>
<feature type="non-terminal residue" evidence="3">
    <location>
        <position position="256"/>
    </location>
</feature>
<dbReference type="OrthoDB" id="14612at2759"/>
<dbReference type="GO" id="GO:0003989">
    <property type="term" value="F:acetyl-CoA carboxylase activity"/>
    <property type="evidence" value="ECO:0007669"/>
    <property type="project" value="InterPro"/>
</dbReference>
<evidence type="ECO:0000313" key="2">
    <source>
        <dbReference type="Proteomes" id="UP000504617"/>
    </source>
</evidence>
<keyword evidence="2" id="KW-1185">Reference proteome</keyword>
<dbReference type="GeneID" id="106555316"/>
<sequence>MSFSSNLNHYGMVHVASVSDVLLDNSFTPPCQRMGGMVSFRTFEDFVRLFDEIMGCFCDSPPPSPTFPESGHPSLYDEDKSARDEPIHILNVAIKTDCDIDDEGLAAMFREFTQSKKAVLIDHGIRRLTFLVAQKDFRKQINYEVDQRFHREFPKFFTFRARDKFEEDRIYRHLEPALAFQLELNRMRNFDLTAIPCANHKMHLYLGAAKVEAGAEVTDYRFFVRAIIRHSDLVTKVRLHLFVALWLDYEWVPELQ</sequence>
<dbReference type="Proteomes" id="UP000504617">
    <property type="component" value="Unplaced"/>
</dbReference>
<dbReference type="RefSeq" id="XP_013929615.1">
    <property type="nucleotide sequence ID" value="XM_014074140.1"/>
</dbReference>
<protein>
    <submittedName>
        <fullName evidence="3">Acetyl-CoA carboxylase 1-like</fullName>
    </submittedName>
</protein>
<dbReference type="InterPro" id="IPR049076">
    <property type="entry name" value="ACCA"/>
</dbReference>
<dbReference type="GO" id="GO:0006633">
    <property type="term" value="P:fatty acid biosynthetic process"/>
    <property type="evidence" value="ECO:0007669"/>
    <property type="project" value="InterPro"/>
</dbReference>
<evidence type="ECO:0000313" key="3">
    <source>
        <dbReference type="RefSeq" id="XP_013929615.1"/>
    </source>
</evidence>
<dbReference type="PANTHER" id="PTHR45728">
    <property type="entry name" value="ACETYL-COA CARBOXYLASE, ISOFORM A"/>
    <property type="match status" value="1"/>
</dbReference>
<dbReference type="GO" id="GO:0005524">
    <property type="term" value="F:ATP binding"/>
    <property type="evidence" value="ECO:0007669"/>
    <property type="project" value="InterPro"/>
</dbReference>
<dbReference type="GO" id="GO:0005739">
    <property type="term" value="C:mitochondrion"/>
    <property type="evidence" value="ECO:0007669"/>
    <property type="project" value="TreeGrafter"/>
</dbReference>
<proteinExistence type="predicted"/>
<evidence type="ECO:0000259" key="1">
    <source>
        <dbReference type="Pfam" id="PF08326"/>
    </source>
</evidence>
<dbReference type="Pfam" id="PF08326">
    <property type="entry name" value="ACC_central"/>
    <property type="match status" value="1"/>
</dbReference>